<comment type="caution">
    <text evidence="2">The sequence shown here is derived from an EMBL/GenBank/DDBJ whole genome shotgun (WGS) entry which is preliminary data.</text>
</comment>
<organism evidence="2 3">
    <name type="scientific">Dipteronia dyeriana</name>
    <dbReference type="NCBI Taxonomy" id="168575"/>
    <lineage>
        <taxon>Eukaryota</taxon>
        <taxon>Viridiplantae</taxon>
        <taxon>Streptophyta</taxon>
        <taxon>Embryophyta</taxon>
        <taxon>Tracheophyta</taxon>
        <taxon>Spermatophyta</taxon>
        <taxon>Magnoliopsida</taxon>
        <taxon>eudicotyledons</taxon>
        <taxon>Gunneridae</taxon>
        <taxon>Pentapetalae</taxon>
        <taxon>rosids</taxon>
        <taxon>malvids</taxon>
        <taxon>Sapindales</taxon>
        <taxon>Sapindaceae</taxon>
        <taxon>Hippocastanoideae</taxon>
        <taxon>Acereae</taxon>
        <taxon>Dipteronia</taxon>
    </lineage>
</organism>
<dbReference type="AlphaFoldDB" id="A0AAD9XBT2"/>
<evidence type="ECO:0000313" key="3">
    <source>
        <dbReference type="Proteomes" id="UP001280121"/>
    </source>
</evidence>
<dbReference type="Proteomes" id="UP001280121">
    <property type="component" value="Unassembled WGS sequence"/>
</dbReference>
<feature type="region of interest" description="Disordered" evidence="1">
    <location>
        <begin position="113"/>
        <end position="137"/>
    </location>
</feature>
<name>A0AAD9XBT2_9ROSI</name>
<gene>
    <name evidence="2" type="ORF">Ddye_009323</name>
</gene>
<protein>
    <submittedName>
        <fullName evidence="2">Uncharacterized protein</fullName>
    </submittedName>
</protein>
<reference evidence="2" key="1">
    <citation type="journal article" date="2023" name="Plant J.">
        <title>Genome sequences and population genomics provide insights into the demographic history, inbreeding, and mutation load of two 'living fossil' tree species of Dipteronia.</title>
        <authorList>
            <person name="Feng Y."/>
            <person name="Comes H.P."/>
            <person name="Chen J."/>
            <person name="Zhu S."/>
            <person name="Lu R."/>
            <person name="Zhang X."/>
            <person name="Li P."/>
            <person name="Qiu J."/>
            <person name="Olsen K.M."/>
            <person name="Qiu Y."/>
        </authorList>
    </citation>
    <scope>NUCLEOTIDE SEQUENCE</scope>
    <source>
        <strain evidence="2">KIB01</strain>
    </source>
</reference>
<accession>A0AAD9XBT2</accession>
<evidence type="ECO:0000313" key="2">
    <source>
        <dbReference type="EMBL" id="KAK2656271.1"/>
    </source>
</evidence>
<sequence length="137" mass="15597">MGWRTFFKMQSARKTSSQDRDPSNNEFATAVLAAAFAIDSLEQEAKPPQTRNSNVKIRKVVQAGINQVTRRPSYNNTKIIAGETSMRKSTDAWEKVERHEKLKSVLAWANEKKNNAKQKVERTKSESELKISSRLSK</sequence>
<dbReference type="EMBL" id="JANJYI010000003">
    <property type="protein sequence ID" value="KAK2656271.1"/>
    <property type="molecule type" value="Genomic_DNA"/>
</dbReference>
<evidence type="ECO:0000256" key="1">
    <source>
        <dbReference type="SAM" id="MobiDB-lite"/>
    </source>
</evidence>
<feature type="compositionally biased region" description="Basic and acidic residues" evidence="1">
    <location>
        <begin position="113"/>
        <end position="131"/>
    </location>
</feature>
<keyword evidence="3" id="KW-1185">Reference proteome</keyword>
<proteinExistence type="predicted"/>